<keyword evidence="6 9" id="KW-0408">Iron</keyword>
<reference evidence="10" key="2">
    <citation type="submission" date="2021-04" db="EMBL/GenBank/DDBJ databases">
        <authorList>
            <person name="Gilroy R."/>
        </authorList>
    </citation>
    <scope>NUCLEOTIDE SEQUENCE</scope>
    <source>
        <strain evidence="10">CHK179-28034</strain>
    </source>
</reference>
<evidence type="ECO:0000256" key="5">
    <source>
        <dbReference type="ARBA" id="ARBA00012927"/>
    </source>
</evidence>
<evidence type="ECO:0000313" key="11">
    <source>
        <dbReference type="Proteomes" id="UP000824049"/>
    </source>
</evidence>
<dbReference type="EMBL" id="DXBR01000051">
    <property type="protein sequence ID" value="HIZ39386.1"/>
    <property type="molecule type" value="Genomic_DNA"/>
</dbReference>
<sequence>MKSSFRWYGEDDPVTLDKIRQIPGMRSVVSAVYDVKPGQVWPEESIRRLSELCREHGLVFDVVESIPVTEEIKLGRPEREEHIANYCESIRRCAKYGVKCITYNFMPVFDWTRTQLDKVAEDGSTSLVMYWEQMKGLDPLKDDIHLPGWDASYTQDEVRELIRAYQELGEEGLWNNIEYFLKRVIPVAEECGVIMALHPDDPPYPIFGLPRVITCEANLDRYLSIVDSPSNSLCLCTGSLGCSPENDVPALVRKYSAMGRIGFMHLRNVKILPDTSFEESGHLSQEGSLDMNAIVKALVETGFTGYFRPDHGRMIWGETGKPGYGLFDRAWKRLLEQIIISVKNIRCTLWIVWAAETALEAD</sequence>
<comment type="similarity">
    <text evidence="4 9">Belongs to the mannonate dehydratase family.</text>
</comment>
<dbReference type="AlphaFoldDB" id="A0A9D2ELL9"/>
<organism evidence="10 11">
    <name type="scientific">Candidatus Anaerobutyricum stercoris</name>
    <dbReference type="NCBI Taxonomy" id="2838457"/>
    <lineage>
        <taxon>Bacteria</taxon>
        <taxon>Bacillati</taxon>
        <taxon>Bacillota</taxon>
        <taxon>Clostridia</taxon>
        <taxon>Lachnospirales</taxon>
        <taxon>Lachnospiraceae</taxon>
        <taxon>Anaerobutyricum</taxon>
    </lineage>
</organism>
<dbReference type="GO" id="GO:0042840">
    <property type="term" value="P:D-glucuronate catabolic process"/>
    <property type="evidence" value="ECO:0007669"/>
    <property type="project" value="TreeGrafter"/>
</dbReference>
<evidence type="ECO:0000256" key="9">
    <source>
        <dbReference type="HAMAP-Rule" id="MF_00106"/>
    </source>
</evidence>
<comment type="function">
    <text evidence="2 9">Catalyzes the dehydration of D-mannonate.</text>
</comment>
<dbReference type="InterPro" id="IPR004628">
    <property type="entry name" value="Man_deHydtase"/>
</dbReference>
<keyword evidence="7 9" id="KW-0464">Manganese</keyword>
<dbReference type="SUPFAM" id="SSF51658">
    <property type="entry name" value="Xylose isomerase-like"/>
    <property type="match status" value="1"/>
</dbReference>
<evidence type="ECO:0000256" key="3">
    <source>
        <dbReference type="ARBA" id="ARBA00004892"/>
    </source>
</evidence>
<dbReference type="EC" id="4.2.1.8" evidence="5 9"/>
<reference evidence="10" key="1">
    <citation type="journal article" date="2021" name="PeerJ">
        <title>Extensive microbial diversity within the chicken gut microbiome revealed by metagenomics and culture.</title>
        <authorList>
            <person name="Gilroy R."/>
            <person name="Ravi A."/>
            <person name="Getino M."/>
            <person name="Pursley I."/>
            <person name="Horton D.L."/>
            <person name="Alikhan N.F."/>
            <person name="Baker D."/>
            <person name="Gharbi K."/>
            <person name="Hall N."/>
            <person name="Watson M."/>
            <person name="Adriaenssens E.M."/>
            <person name="Foster-Nyarko E."/>
            <person name="Jarju S."/>
            <person name="Secka A."/>
            <person name="Antonio M."/>
            <person name="Oren A."/>
            <person name="Chaudhuri R.R."/>
            <person name="La Ragione R."/>
            <person name="Hildebrand F."/>
            <person name="Pallen M.J."/>
        </authorList>
    </citation>
    <scope>NUCLEOTIDE SEQUENCE</scope>
    <source>
        <strain evidence="10">CHK179-28034</strain>
    </source>
</reference>
<proteinExistence type="inferred from homology"/>
<comment type="catalytic activity">
    <reaction evidence="1 9">
        <text>D-mannonate = 2-dehydro-3-deoxy-D-gluconate + H2O</text>
        <dbReference type="Rhea" id="RHEA:20097"/>
        <dbReference type="ChEBI" id="CHEBI:15377"/>
        <dbReference type="ChEBI" id="CHEBI:17767"/>
        <dbReference type="ChEBI" id="CHEBI:57990"/>
        <dbReference type="EC" id="4.2.1.8"/>
    </reaction>
</comment>
<evidence type="ECO:0000256" key="1">
    <source>
        <dbReference type="ARBA" id="ARBA00001794"/>
    </source>
</evidence>
<comment type="caution">
    <text evidence="10">The sequence shown here is derived from an EMBL/GenBank/DDBJ whole genome shotgun (WGS) entry which is preliminary data.</text>
</comment>
<dbReference type="PANTHER" id="PTHR30387">
    <property type="entry name" value="MANNONATE DEHYDRATASE"/>
    <property type="match status" value="1"/>
</dbReference>
<dbReference type="GO" id="GO:0030145">
    <property type="term" value="F:manganese ion binding"/>
    <property type="evidence" value="ECO:0007669"/>
    <property type="project" value="TreeGrafter"/>
</dbReference>
<evidence type="ECO:0000313" key="10">
    <source>
        <dbReference type="EMBL" id="HIZ39386.1"/>
    </source>
</evidence>
<dbReference type="GO" id="GO:0008927">
    <property type="term" value="F:mannonate dehydratase activity"/>
    <property type="evidence" value="ECO:0007669"/>
    <property type="project" value="UniProtKB-UniRule"/>
</dbReference>
<protein>
    <recommendedName>
        <fullName evidence="5 9">Mannonate dehydratase</fullName>
        <ecNumber evidence="5 9">4.2.1.8</ecNumber>
    </recommendedName>
    <alternativeName>
        <fullName evidence="9">D-mannonate hydro-lyase</fullName>
    </alternativeName>
</protein>
<dbReference type="Pfam" id="PF03786">
    <property type="entry name" value="UxuA"/>
    <property type="match status" value="1"/>
</dbReference>
<accession>A0A9D2ELL9</accession>
<gene>
    <name evidence="9" type="primary">uxuA</name>
    <name evidence="10" type="ORF">H9968_05580</name>
</gene>
<dbReference type="GO" id="GO:0008198">
    <property type="term" value="F:ferrous iron binding"/>
    <property type="evidence" value="ECO:0007669"/>
    <property type="project" value="TreeGrafter"/>
</dbReference>
<dbReference type="PIRSF" id="PIRSF016049">
    <property type="entry name" value="Man_dehyd"/>
    <property type="match status" value="1"/>
</dbReference>
<keyword evidence="8 9" id="KW-0456">Lyase</keyword>
<name>A0A9D2ELL9_9FIRM</name>
<evidence type="ECO:0000256" key="8">
    <source>
        <dbReference type="ARBA" id="ARBA00023239"/>
    </source>
</evidence>
<dbReference type="NCBIfam" id="NF003027">
    <property type="entry name" value="PRK03906.1"/>
    <property type="match status" value="1"/>
</dbReference>
<dbReference type="Proteomes" id="UP000824049">
    <property type="component" value="Unassembled WGS sequence"/>
</dbReference>
<comment type="pathway">
    <text evidence="3 9">Carbohydrate metabolism; pentose and glucuronate interconversion.</text>
</comment>
<comment type="cofactor">
    <cofactor evidence="9">
        <name>Fe(2+)</name>
        <dbReference type="ChEBI" id="CHEBI:29033"/>
    </cofactor>
    <cofactor evidence="9">
        <name>Mn(2+)</name>
        <dbReference type="ChEBI" id="CHEBI:29035"/>
    </cofactor>
</comment>
<dbReference type="HAMAP" id="MF_00106">
    <property type="entry name" value="UxuA"/>
    <property type="match status" value="1"/>
</dbReference>
<dbReference type="PANTHER" id="PTHR30387:SF2">
    <property type="entry name" value="MANNONATE DEHYDRATASE"/>
    <property type="match status" value="1"/>
</dbReference>
<evidence type="ECO:0000256" key="2">
    <source>
        <dbReference type="ARBA" id="ARBA00002713"/>
    </source>
</evidence>
<evidence type="ECO:0000256" key="4">
    <source>
        <dbReference type="ARBA" id="ARBA00007389"/>
    </source>
</evidence>
<dbReference type="InterPro" id="IPR036237">
    <property type="entry name" value="Xyl_isomerase-like_sf"/>
</dbReference>
<evidence type="ECO:0000256" key="6">
    <source>
        <dbReference type="ARBA" id="ARBA00023004"/>
    </source>
</evidence>
<dbReference type="Gene3D" id="3.20.20.150">
    <property type="entry name" value="Divalent-metal-dependent TIM barrel enzymes"/>
    <property type="match status" value="1"/>
</dbReference>
<evidence type="ECO:0000256" key="7">
    <source>
        <dbReference type="ARBA" id="ARBA00023211"/>
    </source>
</evidence>